<reference evidence="1 2" key="1">
    <citation type="submission" date="2018-12" db="EMBL/GenBank/DDBJ databases">
        <authorList>
            <consortium name="Pathogen Informatics"/>
        </authorList>
    </citation>
    <scope>NUCLEOTIDE SEQUENCE [LARGE SCALE GENOMIC DNA]</scope>
    <source>
        <strain evidence="1 2">NCTC12227</strain>
    </source>
</reference>
<dbReference type="RefSeq" id="WP_172594916.1">
    <property type="nucleotide sequence ID" value="NZ_LR134516.1"/>
</dbReference>
<dbReference type="KEGG" id="nani:NCTC12227_02076"/>
<organism evidence="1 2">
    <name type="scientific">Neisseria animaloris</name>
    <dbReference type="NCBI Taxonomy" id="326522"/>
    <lineage>
        <taxon>Bacteria</taxon>
        <taxon>Pseudomonadati</taxon>
        <taxon>Pseudomonadota</taxon>
        <taxon>Betaproteobacteria</taxon>
        <taxon>Neisseriales</taxon>
        <taxon>Neisseriaceae</taxon>
        <taxon>Neisseria</taxon>
    </lineage>
</organism>
<protein>
    <submittedName>
        <fullName evidence="1">Periplasmic protein</fullName>
    </submittedName>
</protein>
<dbReference type="EMBL" id="LR134516">
    <property type="protein sequence ID" value="VEJ22287.1"/>
    <property type="molecule type" value="Genomic_DNA"/>
</dbReference>
<name>A0A3S4XUN1_9NEIS</name>
<keyword evidence="2" id="KW-1185">Reference proteome</keyword>
<gene>
    <name evidence="1" type="ORF">NCTC12227_02076</name>
</gene>
<evidence type="ECO:0000313" key="2">
    <source>
        <dbReference type="Proteomes" id="UP000268229"/>
    </source>
</evidence>
<dbReference type="AlphaFoldDB" id="A0A3S4XUN1"/>
<accession>A0A3S4XUN1</accession>
<proteinExistence type="predicted"/>
<dbReference type="Proteomes" id="UP000268229">
    <property type="component" value="Chromosome"/>
</dbReference>
<evidence type="ECO:0000313" key="1">
    <source>
        <dbReference type="EMBL" id="VEJ22287.1"/>
    </source>
</evidence>
<sequence>MNNILKTIIFLAALVAAFYAGMKFQAYVYDDLCLDLGGGKQPGGYPICVIEHKTDQ</sequence>